<protein>
    <recommendedName>
        <fullName evidence="8">Riboflavin transporter</fullName>
    </recommendedName>
</protein>
<keyword evidence="11" id="KW-1185">Reference proteome</keyword>
<comment type="function">
    <text evidence="8">Probably a riboflavin-binding protein that interacts with the energy-coupling factor (ECF) ABC-transporter complex.</text>
</comment>
<evidence type="ECO:0000256" key="9">
    <source>
        <dbReference type="SAM" id="Phobius"/>
    </source>
</evidence>
<evidence type="ECO:0000256" key="5">
    <source>
        <dbReference type="ARBA" id="ARBA00022692"/>
    </source>
</evidence>
<keyword evidence="4 8" id="KW-1003">Cell membrane</keyword>
<evidence type="ECO:0000256" key="7">
    <source>
        <dbReference type="ARBA" id="ARBA00023136"/>
    </source>
</evidence>
<dbReference type="Pfam" id="PF12822">
    <property type="entry name" value="ECF_trnsprt"/>
    <property type="match status" value="1"/>
</dbReference>
<dbReference type="Proteomes" id="UP001461341">
    <property type="component" value="Chromosome"/>
</dbReference>
<comment type="similarity">
    <text evidence="2 8">Belongs to the prokaryotic riboflavin transporter (P-RFT) (TC 2.A.87) family.</text>
</comment>
<feature type="transmembrane region" description="Helical" evidence="9">
    <location>
        <begin position="74"/>
        <end position="94"/>
    </location>
</feature>
<reference evidence="10 11" key="1">
    <citation type="submission" date="2023-03" db="EMBL/GenBank/DDBJ databases">
        <title>Novel Species.</title>
        <authorList>
            <person name="Ma S."/>
        </authorList>
    </citation>
    <scope>NUCLEOTIDE SEQUENCE [LARGE SCALE GENOMIC DNA]</scope>
    <source>
        <strain evidence="10 11">B11</strain>
    </source>
</reference>
<dbReference type="RefSeq" id="WP_369017538.1">
    <property type="nucleotide sequence ID" value="NZ_CP121689.1"/>
</dbReference>
<evidence type="ECO:0000256" key="6">
    <source>
        <dbReference type="ARBA" id="ARBA00022989"/>
    </source>
</evidence>
<evidence type="ECO:0000256" key="8">
    <source>
        <dbReference type="PIRNR" id="PIRNR037778"/>
    </source>
</evidence>
<keyword evidence="6 9" id="KW-1133">Transmembrane helix</keyword>
<name>A0ABZ2Y8Q3_9BACT</name>
<evidence type="ECO:0000256" key="1">
    <source>
        <dbReference type="ARBA" id="ARBA00004651"/>
    </source>
</evidence>
<evidence type="ECO:0000313" key="10">
    <source>
        <dbReference type="EMBL" id="WZL75391.1"/>
    </source>
</evidence>
<proteinExistence type="inferred from homology"/>
<comment type="subcellular location">
    <subcellularLocation>
        <location evidence="1">Cell membrane</location>
        <topology evidence="1">Multi-pass membrane protein</topology>
    </subcellularLocation>
</comment>
<evidence type="ECO:0000256" key="2">
    <source>
        <dbReference type="ARBA" id="ARBA00005540"/>
    </source>
</evidence>
<dbReference type="PIRSF" id="PIRSF037778">
    <property type="entry name" value="UCP037778_transp_RibU"/>
    <property type="match status" value="1"/>
</dbReference>
<dbReference type="PANTHER" id="PTHR38438">
    <property type="entry name" value="RIBOFLAVIN TRANSPORTER RIBU"/>
    <property type="match status" value="1"/>
</dbReference>
<evidence type="ECO:0000313" key="11">
    <source>
        <dbReference type="Proteomes" id="UP001461341"/>
    </source>
</evidence>
<keyword evidence="3 8" id="KW-0813">Transport</keyword>
<dbReference type="PANTHER" id="PTHR38438:SF1">
    <property type="entry name" value="RIBOFLAVIN TRANSPORTER RIBU"/>
    <property type="match status" value="1"/>
</dbReference>
<dbReference type="Gene3D" id="1.10.1760.20">
    <property type="match status" value="1"/>
</dbReference>
<dbReference type="EMBL" id="CP121689">
    <property type="protein sequence ID" value="WZL75391.1"/>
    <property type="molecule type" value="Genomic_DNA"/>
</dbReference>
<dbReference type="InterPro" id="IPR025720">
    <property type="entry name" value="RibU"/>
</dbReference>
<keyword evidence="5 9" id="KW-0812">Transmembrane</keyword>
<evidence type="ECO:0000256" key="4">
    <source>
        <dbReference type="ARBA" id="ARBA00022475"/>
    </source>
</evidence>
<dbReference type="InterPro" id="IPR024529">
    <property type="entry name" value="ECF_trnsprt_substrate-spec"/>
</dbReference>
<feature type="transmembrane region" description="Helical" evidence="9">
    <location>
        <begin position="6"/>
        <end position="27"/>
    </location>
</feature>
<keyword evidence="7 8" id="KW-0472">Membrane</keyword>
<evidence type="ECO:0000256" key="3">
    <source>
        <dbReference type="ARBA" id="ARBA00022448"/>
    </source>
</evidence>
<feature type="transmembrane region" description="Helical" evidence="9">
    <location>
        <begin position="106"/>
        <end position="130"/>
    </location>
</feature>
<accession>A0ABZ2Y8Q3</accession>
<sequence>MKKLVYGAALSGLSLVISLLIHFPIIPQAPFLLYDPGDVPVLIAGFKFGAPLGIMVTAIVAVLFGLITGEGGPWGILMHFLATGTYVLVASLIYSKNRTRQGALLGLIVAPLFMTGVMVLANLVVTPIYLGVERNVVVGMLLPAIIPFNLLKGTINGALTFLLYKKVSHILEEPAKAKKVAVSAQENGRSY</sequence>
<feature type="transmembrane region" description="Helical" evidence="9">
    <location>
        <begin position="136"/>
        <end position="164"/>
    </location>
</feature>
<organism evidence="10 11">
    <name type="scientific">Thermatribacter velox</name>
    <dbReference type="NCBI Taxonomy" id="3039681"/>
    <lineage>
        <taxon>Bacteria</taxon>
        <taxon>Pseudomonadati</taxon>
        <taxon>Atribacterota</taxon>
        <taxon>Atribacteria</taxon>
        <taxon>Atribacterales</taxon>
        <taxon>Thermatribacteraceae</taxon>
        <taxon>Thermatribacter</taxon>
    </lineage>
</organism>
<gene>
    <name evidence="10" type="ORF">QBE54_07280</name>
</gene>
<feature type="transmembrane region" description="Helical" evidence="9">
    <location>
        <begin position="48"/>
        <end position="68"/>
    </location>
</feature>